<evidence type="ECO:0000313" key="2">
    <source>
        <dbReference type="Proteomes" id="UP000235145"/>
    </source>
</evidence>
<dbReference type="EMBL" id="NBSK02000003">
    <property type="protein sequence ID" value="KAJ0217132.1"/>
    <property type="molecule type" value="Genomic_DNA"/>
</dbReference>
<dbReference type="Proteomes" id="UP000235145">
    <property type="component" value="Unassembled WGS sequence"/>
</dbReference>
<organism evidence="1 2">
    <name type="scientific">Lactuca sativa</name>
    <name type="common">Garden lettuce</name>
    <dbReference type="NCBI Taxonomy" id="4236"/>
    <lineage>
        <taxon>Eukaryota</taxon>
        <taxon>Viridiplantae</taxon>
        <taxon>Streptophyta</taxon>
        <taxon>Embryophyta</taxon>
        <taxon>Tracheophyta</taxon>
        <taxon>Spermatophyta</taxon>
        <taxon>Magnoliopsida</taxon>
        <taxon>eudicotyledons</taxon>
        <taxon>Gunneridae</taxon>
        <taxon>Pentapetalae</taxon>
        <taxon>asterids</taxon>
        <taxon>campanulids</taxon>
        <taxon>Asterales</taxon>
        <taxon>Asteraceae</taxon>
        <taxon>Cichorioideae</taxon>
        <taxon>Cichorieae</taxon>
        <taxon>Lactucinae</taxon>
        <taxon>Lactuca</taxon>
    </lineage>
</organism>
<accession>A0A9R1VZU8</accession>
<dbReference type="AlphaFoldDB" id="A0A9R1VZU8"/>
<name>A0A9R1VZU8_LACSA</name>
<gene>
    <name evidence="1" type="ORF">LSAT_V11C300126130</name>
</gene>
<reference evidence="1 2" key="1">
    <citation type="journal article" date="2017" name="Nat. Commun.">
        <title>Genome assembly with in vitro proximity ligation data and whole-genome triplication in lettuce.</title>
        <authorList>
            <person name="Reyes-Chin-Wo S."/>
            <person name="Wang Z."/>
            <person name="Yang X."/>
            <person name="Kozik A."/>
            <person name="Arikit S."/>
            <person name="Song C."/>
            <person name="Xia L."/>
            <person name="Froenicke L."/>
            <person name="Lavelle D.O."/>
            <person name="Truco M.J."/>
            <person name="Xia R."/>
            <person name="Zhu S."/>
            <person name="Xu C."/>
            <person name="Xu H."/>
            <person name="Xu X."/>
            <person name="Cox K."/>
            <person name="Korf I."/>
            <person name="Meyers B.C."/>
            <person name="Michelmore R.W."/>
        </authorList>
    </citation>
    <scope>NUCLEOTIDE SEQUENCE [LARGE SCALE GENOMIC DNA]</scope>
    <source>
        <strain evidence="2">cv. Salinas</strain>
        <tissue evidence="1">Seedlings</tissue>
    </source>
</reference>
<dbReference type="PANTHER" id="PTHR31973:SF185">
    <property type="entry name" value="TRANSPOSASE, MUDR, PLANT, MULE TRANSPOSASE DOMAIN-CONTAINING PROTEIN"/>
    <property type="match status" value="1"/>
</dbReference>
<protein>
    <submittedName>
        <fullName evidence="1">Uncharacterized protein</fullName>
    </submittedName>
</protein>
<comment type="caution">
    <text evidence="1">The sequence shown here is derived from an EMBL/GenBank/DDBJ whole genome shotgun (WGS) entry which is preliminary data.</text>
</comment>
<proteinExistence type="predicted"/>
<evidence type="ECO:0000313" key="1">
    <source>
        <dbReference type="EMBL" id="KAJ0217132.1"/>
    </source>
</evidence>
<dbReference type="PANTHER" id="PTHR31973">
    <property type="entry name" value="POLYPROTEIN, PUTATIVE-RELATED"/>
    <property type="match status" value="1"/>
</dbReference>
<sequence>MFYVTLVFHCDGNRSRGIGNEVPLGYEKKVSVADKFVSDNDTFVSDNDKEAKVGMIELQRHNLFKFGEVPEVDDQRCEEKSNEGWSDDEYTKQKTAFNPWYCIPSILDCPEPILEPGPFHSLGSNDKLTVNQTYNTKKELAFVVKLKAVREKFQIKVEDIQNLGTRLFVCKKTVIGVYTHLSLKEQKCLKLKRLMTSIHVLHYLYTQNHRQANSEVVGTIIHDIMGQGSLRVWKPKDIIRYMNALLQINMSYSQAWHAREFAMGLTMGTPEESFSKLPVYFHNLKKHNPGTVTYIKTYLEDRFE</sequence>
<keyword evidence="2" id="KW-1185">Reference proteome</keyword>